<feature type="compositionally biased region" description="Low complexity" evidence="1">
    <location>
        <begin position="41"/>
        <end position="53"/>
    </location>
</feature>
<evidence type="ECO:0000256" key="1">
    <source>
        <dbReference type="SAM" id="MobiDB-lite"/>
    </source>
</evidence>
<gene>
    <name evidence="2" type="ORF">K504DRAFT_533757</name>
</gene>
<sequence length="171" mass="19011">MSTPTRLPRNPEDSQGLFTPRGQATPGASRTYNTPRPKRPSPSTCAASSSTPPRIATLPANVYIIMWARSPSESGERTTGRPLFAMPTFAKAKYWLDYECQMIKNSTPADGRETVVEADAITQVAELRHGVMVPRAARAPETHLVYVNYYWVEMIKVQPDDGAEKIGSWRK</sequence>
<accession>A0A6G1K907</accession>
<name>A0A6G1K907_9PLEO</name>
<evidence type="ECO:0000313" key="2">
    <source>
        <dbReference type="EMBL" id="KAF2709379.1"/>
    </source>
</evidence>
<organism evidence="2 3">
    <name type="scientific">Pleomassaria siparia CBS 279.74</name>
    <dbReference type="NCBI Taxonomy" id="1314801"/>
    <lineage>
        <taxon>Eukaryota</taxon>
        <taxon>Fungi</taxon>
        <taxon>Dikarya</taxon>
        <taxon>Ascomycota</taxon>
        <taxon>Pezizomycotina</taxon>
        <taxon>Dothideomycetes</taxon>
        <taxon>Pleosporomycetidae</taxon>
        <taxon>Pleosporales</taxon>
        <taxon>Pleomassariaceae</taxon>
        <taxon>Pleomassaria</taxon>
    </lineage>
</organism>
<keyword evidence="3" id="KW-1185">Reference proteome</keyword>
<evidence type="ECO:0000313" key="3">
    <source>
        <dbReference type="Proteomes" id="UP000799428"/>
    </source>
</evidence>
<dbReference type="EMBL" id="MU005770">
    <property type="protein sequence ID" value="KAF2709379.1"/>
    <property type="molecule type" value="Genomic_DNA"/>
</dbReference>
<reference evidence="2" key="1">
    <citation type="journal article" date="2020" name="Stud. Mycol.">
        <title>101 Dothideomycetes genomes: a test case for predicting lifestyles and emergence of pathogens.</title>
        <authorList>
            <person name="Haridas S."/>
            <person name="Albert R."/>
            <person name="Binder M."/>
            <person name="Bloem J."/>
            <person name="Labutti K."/>
            <person name="Salamov A."/>
            <person name="Andreopoulos B."/>
            <person name="Baker S."/>
            <person name="Barry K."/>
            <person name="Bills G."/>
            <person name="Bluhm B."/>
            <person name="Cannon C."/>
            <person name="Castanera R."/>
            <person name="Culley D."/>
            <person name="Daum C."/>
            <person name="Ezra D."/>
            <person name="Gonzalez J."/>
            <person name="Henrissat B."/>
            <person name="Kuo A."/>
            <person name="Liang C."/>
            <person name="Lipzen A."/>
            <person name="Lutzoni F."/>
            <person name="Magnuson J."/>
            <person name="Mondo S."/>
            <person name="Nolan M."/>
            <person name="Ohm R."/>
            <person name="Pangilinan J."/>
            <person name="Park H.-J."/>
            <person name="Ramirez L."/>
            <person name="Alfaro M."/>
            <person name="Sun H."/>
            <person name="Tritt A."/>
            <person name="Yoshinaga Y."/>
            <person name="Zwiers L.-H."/>
            <person name="Turgeon B."/>
            <person name="Goodwin S."/>
            <person name="Spatafora J."/>
            <person name="Crous P."/>
            <person name="Grigoriev I."/>
        </authorList>
    </citation>
    <scope>NUCLEOTIDE SEQUENCE</scope>
    <source>
        <strain evidence="2">CBS 279.74</strain>
    </source>
</reference>
<dbReference type="Proteomes" id="UP000799428">
    <property type="component" value="Unassembled WGS sequence"/>
</dbReference>
<proteinExistence type="predicted"/>
<feature type="region of interest" description="Disordered" evidence="1">
    <location>
        <begin position="1"/>
        <end position="53"/>
    </location>
</feature>
<protein>
    <submittedName>
        <fullName evidence="2">Uncharacterized protein</fullName>
    </submittedName>
</protein>
<dbReference type="AlphaFoldDB" id="A0A6G1K907"/>